<accession>A0A8S5SGF0</accession>
<name>A0A8S5SGF0_9CAUD</name>
<proteinExistence type="predicted"/>
<reference evidence="1" key="1">
    <citation type="journal article" date="2021" name="Proc. Natl. Acad. Sci. U.S.A.">
        <title>A Catalog of Tens of Thousands of Viruses from Human Metagenomes Reveals Hidden Associations with Chronic Diseases.</title>
        <authorList>
            <person name="Tisza M.J."/>
            <person name="Buck C.B."/>
        </authorList>
    </citation>
    <scope>NUCLEOTIDE SEQUENCE</scope>
    <source>
        <strain evidence="1">CtZih56</strain>
    </source>
</reference>
<protein>
    <submittedName>
        <fullName evidence="1">DNA REPAIR PROTEIN RAD52 HOMOLOG-BINDING PROTEIN, DNA REPAIR, DNA.7A</fullName>
    </submittedName>
</protein>
<dbReference type="EMBL" id="BK032586">
    <property type="protein sequence ID" value="DAF49706.1"/>
    <property type="molecule type" value="Genomic_DNA"/>
</dbReference>
<organism evidence="1">
    <name type="scientific">Podoviridae sp. ctZih56</name>
    <dbReference type="NCBI Taxonomy" id="2827741"/>
    <lineage>
        <taxon>Viruses</taxon>
        <taxon>Duplodnaviria</taxon>
        <taxon>Heunggongvirae</taxon>
        <taxon>Uroviricota</taxon>
        <taxon>Caudoviricetes</taxon>
    </lineage>
</organism>
<sequence>MDNMTIYNQGRAVPPEAQKTIGAGRLKGMTDINPLWRLAKLTELFGPCGIGWKYIITRREMVSGANNEISCFVDVDLYYRWEGEWSEAVPGTGGSSYVASERNGLYTSDECYKMALTDALSVACKALGIGADVYWAAGRTKYTGNDAPPVKALAPTPKAPAKAPAKSPTPAAGKAIRCEDCGKLIQPVTLRDGTIWTAENIAGYSAKRFGHTLCADCQRRVADAENRLAEQEKQENAGQ</sequence>
<evidence type="ECO:0000313" key="1">
    <source>
        <dbReference type="EMBL" id="DAF49706.1"/>
    </source>
</evidence>